<dbReference type="InterPro" id="IPR052048">
    <property type="entry name" value="ST_Response_Regulator"/>
</dbReference>
<proteinExistence type="predicted"/>
<feature type="modified residue" description="4-aspartylphosphate" evidence="1">
    <location>
        <position position="59"/>
    </location>
</feature>
<dbReference type="PROSITE" id="PS50110">
    <property type="entry name" value="RESPONSE_REGULATORY"/>
    <property type="match status" value="1"/>
</dbReference>
<gene>
    <name evidence="3" type="ORF">FCM35_KLT10041</name>
</gene>
<dbReference type="Pfam" id="PF00072">
    <property type="entry name" value="Response_reg"/>
    <property type="match status" value="1"/>
</dbReference>
<keyword evidence="4" id="KW-1185">Reference proteome</keyword>
<dbReference type="InterPro" id="IPR001789">
    <property type="entry name" value="Sig_transdc_resp-reg_receiver"/>
</dbReference>
<dbReference type="Gene3D" id="3.40.50.2300">
    <property type="match status" value="1"/>
</dbReference>
<keyword evidence="1" id="KW-0597">Phosphoprotein</keyword>
<dbReference type="GO" id="GO:0000160">
    <property type="term" value="P:phosphorelay signal transduction system"/>
    <property type="evidence" value="ECO:0007669"/>
    <property type="project" value="InterPro"/>
</dbReference>
<evidence type="ECO:0000256" key="1">
    <source>
        <dbReference type="PROSITE-ProRule" id="PRU00169"/>
    </source>
</evidence>
<evidence type="ECO:0000259" key="2">
    <source>
        <dbReference type="PROSITE" id="PS50110"/>
    </source>
</evidence>
<dbReference type="SMART" id="SM00448">
    <property type="entry name" value="REC"/>
    <property type="match status" value="1"/>
</dbReference>
<dbReference type="PANTHER" id="PTHR43228:SF1">
    <property type="entry name" value="TWO-COMPONENT RESPONSE REGULATOR ARR22"/>
    <property type="match status" value="1"/>
</dbReference>
<dbReference type="OrthoDB" id="21225at2759"/>
<dbReference type="InterPro" id="IPR011006">
    <property type="entry name" value="CheY-like_superfamily"/>
</dbReference>
<accession>A0A833RKJ1</accession>
<dbReference type="Proteomes" id="UP000623129">
    <property type="component" value="Unassembled WGS sequence"/>
</dbReference>
<comment type="caution">
    <text evidence="3">The sequence shown here is derived from an EMBL/GenBank/DDBJ whole genome shotgun (WGS) entry which is preliminary data.</text>
</comment>
<sequence>MATAQVVKVLIVDDDSVIRGVHKMLLARFAGFQITEAENGKVAVDHFSDGNEFDLVLMDKEMPEMDGVKATRALKSMGATGKIVAITADESSMEAFMDAGADKFMTKPIGRSELGDILKTFNLLN</sequence>
<dbReference type="SUPFAM" id="SSF52172">
    <property type="entry name" value="CheY-like"/>
    <property type="match status" value="1"/>
</dbReference>
<dbReference type="AlphaFoldDB" id="A0A833RKJ1"/>
<reference evidence="3" key="1">
    <citation type="submission" date="2020-01" db="EMBL/GenBank/DDBJ databases">
        <title>Genome sequence of Kobresia littledalei, the first chromosome-level genome in the family Cyperaceae.</title>
        <authorList>
            <person name="Qu G."/>
        </authorList>
    </citation>
    <scope>NUCLEOTIDE SEQUENCE</scope>
    <source>
        <strain evidence="3">C.B.Clarke</strain>
        <tissue evidence="3">Leaf</tissue>
    </source>
</reference>
<name>A0A833RKJ1_9POAL</name>
<feature type="domain" description="Response regulatory" evidence="2">
    <location>
        <begin position="8"/>
        <end position="122"/>
    </location>
</feature>
<protein>
    <submittedName>
        <fullName evidence="3">Two-component response regulator ARR22</fullName>
    </submittedName>
</protein>
<evidence type="ECO:0000313" key="4">
    <source>
        <dbReference type="Proteomes" id="UP000623129"/>
    </source>
</evidence>
<dbReference type="EMBL" id="SWLB01000002">
    <property type="protein sequence ID" value="KAF3341197.1"/>
    <property type="molecule type" value="Genomic_DNA"/>
</dbReference>
<organism evidence="3 4">
    <name type="scientific">Carex littledalei</name>
    <dbReference type="NCBI Taxonomy" id="544730"/>
    <lineage>
        <taxon>Eukaryota</taxon>
        <taxon>Viridiplantae</taxon>
        <taxon>Streptophyta</taxon>
        <taxon>Embryophyta</taxon>
        <taxon>Tracheophyta</taxon>
        <taxon>Spermatophyta</taxon>
        <taxon>Magnoliopsida</taxon>
        <taxon>Liliopsida</taxon>
        <taxon>Poales</taxon>
        <taxon>Cyperaceae</taxon>
        <taxon>Cyperoideae</taxon>
        <taxon>Cariceae</taxon>
        <taxon>Carex</taxon>
        <taxon>Carex subgen. Euthyceras</taxon>
    </lineage>
</organism>
<dbReference type="CDD" id="cd17546">
    <property type="entry name" value="REC_hyHK_CKI1_RcsC-like"/>
    <property type="match status" value="1"/>
</dbReference>
<dbReference type="PANTHER" id="PTHR43228">
    <property type="entry name" value="TWO-COMPONENT RESPONSE REGULATOR"/>
    <property type="match status" value="1"/>
</dbReference>
<evidence type="ECO:0000313" key="3">
    <source>
        <dbReference type="EMBL" id="KAF3341197.1"/>
    </source>
</evidence>